<feature type="domain" description="PAS" evidence="13">
    <location>
        <begin position="350"/>
        <end position="423"/>
    </location>
</feature>
<dbReference type="Gene3D" id="3.30.565.10">
    <property type="entry name" value="Histidine kinase-like ATPase, C-terminal domain"/>
    <property type="match status" value="1"/>
</dbReference>
<dbReference type="OrthoDB" id="9796100at2"/>
<evidence type="ECO:0000256" key="10">
    <source>
        <dbReference type="SAM" id="Phobius"/>
    </source>
</evidence>
<name>A0A564G6T3_9HYPH</name>
<dbReference type="EC" id="2.7.13.3" evidence="2"/>
<dbReference type="Gene3D" id="3.30.450.40">
    <property type="match status" value="2"/>
</dbReference>
<evidence type="ECO:0000256" key="7">
    <source>
        <dbReference type="ARBA" id="ARBA00022840"/>
    </source>
</evidence>
<dbReference type="SMART" id="SM00388">
    <property type="entry name" value="HisKA"/>
    <property type="match status" value="1"/>
</dbReference>
<keyword evidence="18" id="KW-1185">Reference proteome</keyword>
<dbReference type="SMART" id="SM00091">
    <property type="entry name" value="PAS"/>
    <property type="match status" value="5"/>
</dbReference>
<evidence type="ECO:0000259" key="11">
    <source>
        <dbReference type="PROSITE" id="PS50109"/>
    </source>
</evidence>
<feature type="modified residue" description="4-aspartylphosphate" evidence="9">
    <location>
        <position position="1295"/>
    </location>
</feature>
<dbReference type="InterPro" id="IPR035965">
    <property type="entry name" value="PAS-like_dom_sf"/>
</dbReference>
<dbReference type="EMBL" id="CABFVH010000064">
    <property type="protein sequence ID" value="VUF15658.1"/>
    <property type="molecule type" value="Genomic_DNA"/>
</dbReference>
<dbReference type="Pfam" id="PF00072">
    <property type="entry name" value="Response_reg"/>
    <property type="match status" value="1"/>
</dbReference>
<dbReference type="PROSITE" id="PS50110">
    <property type="entry name" value="RESPONSE_REGULATORY"/>
    <property type="match status" value="1"/>
</dbReference>
<dbReference type="InterPro" id="IPR003594">
    <property type="entry name" value="HATPase_dom"/>
</dbReference>
<dbReference type="PANTHER" id="PTHR43065:SF42">
    <property type="entry name" value="TWO-COMPONENT SENSOR PPRA"/>
    <property type="match status" value="1"/>
</dbReference>
<proteinExistence type="predicted"/>
<dbReference type="SMART" id="SM00387">
    <property type="entry name" value="HATPase_c"/>
    <property type="match status" value="1"/>
</dbReference>
<keyword evidence="6 15" id="KW-0418">Kinase</keyword>
<evidence type="ECO:0000256" key="9">
    <source>
        <dbReference type="PROSITE-ProRule" id="PRU00169"/>
    </source>
</evidence>
<dbReference type="InterPro" id="IPR011006">
    <property type="entry name" value="CheY-like_superfamily"/>
</dbReference>
<feature type="domain" description="PAS" evidence="13">
    <location>
        <begin position="730"/>
        <end position="800"/>
    </location>
</feature>
<dbReference type="InterPro" id="IPR013767">
    <property type="entry name" value="PAS_fold"/>
</dbReference>
<dbReference type="Pfam" id="PF08447">
    <property type="entry name" value="PAS_3"/>
    <property type="match status" value="1"/>
</dbReference>
<reference evidence="15" key="2">
    <citation type="journal article" date="2021" name="Front. Microbiol.">
        <title>Comprehensive Comparative Genomics and Phenotyping of Methylobacterium Species.</title>
        <authorList>
            <person name="Alessa O."/>
            <person name="Ogura Y."/>
            <person name="Fujitani Y."/>
            <person name="Takami H."/>
            <person name="Hayashi T."/>
            <person name="Sahin N."/>
            <person name="Tani A."/>
        </authorList>
    </citation>
    <scope>NUCLEOTIDE SEQUENCE</scope>
    <source>
        <strain evidence="15">DSM 22415</strain>
    </source>
</reference>
<dbReference type="Pfam" id="PF02518">
    <property type="entry name" value="HATPase_c"/>
    <property type="match status" value="1"/>
</dbReference>
<dbReference type="InterPro" id="IPR029016">
    <property type="entry name" value="GAF-like_dom_sf"/>
</dbReference>
<feature type="domain" description="PAS" evidence="13">
    <location>
        <begin position="876"/>
        <end position="929"/>
    </location>
</feature>
<dbReference type="InterPro" id="IPR001610">
    <property type="entry name" value="PAC"/>
</dbReference>
<dbReference type="PRINTS" id="PR00344">
    <property type="entry name" value="BCTRLSENSOR"/>
</dbReference>
<dbReference type="GO" id="GO:0000155">
    <property type="term" value="F:phosphorelay sensor kinase activity"/>
    <property type="evidence" value="ECO:0007669"/>
    <property type="project" value="InterPro"/>
</dbReference>
<dbReference type="SUPFAM" id="SSF55874">
    <property type="entry name" value="ATPase domain of HSP90 chaperone/DNA topoisomerase II/histidine kinase"/>
    <property type="match status" value="1"/>
</dbReference>
<keyword evidence="7" id="KW-0067">ATP-binding</keyword>
<keyword evidence="4" id="KW-0808">Transferase</keyword>
<keyword evidence="10" id="KW-0812">Transmembrane</keyword>
<evidence type="ECO:0000256" key="2">
    <source>
        <dbReference type="ARBA" id="ARBA00012438"/>
    </source>
</evidence>
<dbReference type="InterPro" id="IPR013656">
    <property type="entry name" value="PAS_4"/>
</dbReference>
<dbReference type="SUPFAM" id="SSF55785">
    <property type="entry name" value="PYP-like sensor domain (PAS domain)"/>
    <property type="match status" value="5"/>
</dbReference>
<evidence type="ECO:0000256" key="5">
    <source>
        <dbReference type="ARBA" id="ARBA00022741"/>
    </source>
</evidence>
<evidence type="ECO:0000259" key="12">
    <source>
        <dbReference type="PROSITE" id="PS50110"/>
    </source>
</evidence>
<evidence type="ECO:0000256" key="1">
    <source>
        <dbReference type="ARBA" id="ARBA00000085"/>
    </source>
</evidence>
<dbReference type="CDD" id="cd00082">
    <property type="entry name" value="HisKA"/>
    <property type="match status" value="1"/>
</dbReference>
<dbReference type="Gene3D" id="1.10.287.130">
    <property type="match status" value="1"/>
</dbReference>
<dbReference type="SUPFAM" id="SSF55781">
    <property type="entry name" value="GAF domain-like"/>
    <property type="match status" value="2"/>
</dbReference>
<dbReference type="InterPro" id="IPR003661">
    <property type="entry name" value="HisK_dim/P_dom"/>
</dbReference>
<dbReference type="Pfam" id="PF13188">
    <property type="entry name" value="PAS_8"/>
    <property type="match status" value="1"/>
</dbReference>
<dbReference type="SMART" id="SM00065">
    <property type="entry name" value="GAF"/>
    <property type="match status" value="2"/>
</dbReference>
<evidence type="ECO:0000259" key="14">
    <source>
        <dbReference type="PROSITE" id="PS50113"/>
    </source>
</evidence>
<dbReference type="Pfam" id="PF00989">
    <property type="entry name" value="PAS"/>
    <property type="match status" value="1"/>
</dbReference>
<keyword evidence="5" id="KW-0547">Nucleotide-binding</keyword>
<dbReference type="InterPro" id="IPR000700">
    <property type="entry name" value="PAS-assoc_C"/>
</dbReference>
<dbReference type="InterPro" id="IPR013655">
    <property type="entry name" value="PAS_fold_3"/>
</dbReference>
<dbReference type="InterPro" id="IPR036890">
    <property type="entry name" value="HATPase_C_sf"/>
</dbReference>
<dbReference type="PROSITE" id="PS50109">
    <property type="entry name" value="HIS_KIN"/>
    <property type="match status" value="1"/>
</dbReference>
<dbReference type="InterPro" id="IPR005467">
    <property type="entry name" value="His_kinase_dom"/>
</dbReference>
<evidence type="ECO:0000313" key="15">
    <source>
        <dbReference type="EMBL" id="GJD55400.1"/>
    </source>
</evidence>
<gene>
    <name evidence="15" type="primary">rcsC_13</name>
    <name evidence="15" type="ORF">IFDJLNFL_1285</name>
    <name evidence="16" type="ORF">MTDSW087_05402</name>
</gene>
<feature type="transmembrane region" description="Helical" evidence="10">
    <location>
        <begin position="36"/>
        <end position="55"/>
    </location>
</feature>
<dbReference type="CDD" id="cd18161">
    <property type="entry name" value="REC_hyHK_blue-like"/>
    <property type="match status" value="1"/>
</dbReference>
<dbReference type="Gene3D" id="3.30.450.20">
    <property type="entry name" value="PAS domain"/>
    <property type="match status" value="5"/>
</dbReference>
<dbReference type="Proteomes" id="UP000401717">
    <property type="component" value="Unassembled WGS sequence"/>
</dbReference>
<dbReference type="PROSITE" id="PS50113">
    <property type="entry name" value="PAC"/>
    <property type="match status" value="3"/>
</dbReference>
<dbReference type="GO" id="GO:0006355">
    <property type="term" value="P:regulation of DNA-templated transcription"/>
    <property type="evidence" value="ECO:0007669"/>
    <property type="project" value="InterPro"/>
</dbReference>
<feature type="domain" description="PAC" evidence="14">
    <location>
        <begin position="425"/>
        <end position="477"/>
    </location>
</feature>
<evidence type="ECO:0000259" key="13">
    <source>
        <dbReference type="PROSITE" id="PS50112"/>
    </source>
</evidence>
<dbReference type="SUPFAM" id="SSF47384">
    <property type="entry name" value="Homodimeric domain of signal transducing histidine kinase"/>
    <property type="match status" value="1"/>
</dbReference>
<dbReference type="Gene3D" id="3.40.50.2300">
    <property type="match status" value="1"/>
</dbReference>
<dbReference type="Pfam" id="PF08448">
    <property type="entry name" value="PAS_4"/>
    <property type="match status" value="1"/>
</dbReference>
<dbReference type="Pfam" id="PF00512">
    <property type="entry name" value="HisKA"/>
    <property type="match status" value="1"/>
</dbReference>
<comment type="catalytic activity">
    <reaction evidence="1">
        <text>ATP + protein L-histidine = ADP + protein N-phospho-L-histidine.</text>
        <dbReference type="EC" id="2.7.13.3"/>
    </reaction>
</comment>
<protein>
    <recommendedName>
        <fullName evidence="2">histidine kinase</fullName>
        <ecNumber evidence="2">2.7.13.3</ecNumber>
    </recommendedName>
</protein>
<organism evidence="16 17">
    <name type="scientific">Methylobacterium dankookense</name>
    <dbReference type="NCBI Taxonomy" id="560405"/>
    <lineage>
        <taxon>Bacteria</taxon>
        <taxon>Pseudomonadati</taxon>
        <taxon>Pseudomonadota</taxon>
        <taxon>Alphaproteobacteria</taxon>
        <taxon>Hyphomicrobiales</taxon>
        <taxon>Methylobacteriaceae</taxon>
        <taxon>Methylobacterium</taxon>
    </lineage>
</organism>
<dbReference type="CDD" id="cd16919">
    <property type="entry name" value="HATPase_CckA-like"/>
    <property type="match status" value="1"/>
</dbReference>
<dbReference type="PANTHER" id="PTHR43065">
    <property type="entry name" value="SENSOR HISTIDINE KINASE"/>
    <property type="match status" value="1"/>
</dbReference>
<feature type="domain" description="Response regulatory" evidence="12">
    <location>
        <begin position="1245"/>
        <end position="1361"/>
    </location>
</feature>
<feature type="domain" description="PAC" evidence="14">
    <location>
        <begin position="802"/>
        <end position="854"/>
    </location>
</feature>
<keyword evidence="10" id="KW-1133">Transmembrane helix</keyword>
<evidence type="ECO:0000256" key="3">
    <source>
        <dbReference type="ARBA" id="ARBA00022553"/>
    </source>
</evidence>
<dbReference type="InterPro" id="IPR003018">
    <property type="entry name" value="GAF"/>
</dbReference>
<accession>A0A564G6T3</accession>
<dbReference type="Proteomes" id="UP001055303">
    <property type="component" value="Unassembled WGS sequence"/>
</dbReference>
<dbReference type="EMBL" id="BPQI01000028">
    <property type="protein sequence ID" value="GJD55400.1"/>
    <property type="molecule type" value="Genomic_DNA"/>
</dbReference>
<dbReference type="SUPFAM" id="SSF52172">
    <property type="entry name" value="CheY-like"/>
    <property type="match status" value="1"/>
</dbReference>
<dbReference type="NCBIfam" id="TIGR00229">
    <property type="entry name" value="sensory_box"/>
    <property type="match status" value="3"/>
</dbReference>
<reference evidence="15" key="3">
    <citation type="submission" date="2021-08" db="EMBL/GenBank/DDBJ databases">
        <authorList>
            <person name="Tani A."/>
            <person name="Ola A."/>
            <person name="Ogura Y."/>
            <person name="Katsura K."/>
            <person name="Hayashi T."/>
        </authorList>
    </citation>
    <scope>NUCLEOTIDE SEQUENCE</scope>
    <source>
        <strain evidence="15">DSM 22415</strain>
    </source>
</reference>
<keyword evidence="8" id="KW-0902">Two-component regulatory system</keyword>
<reference evidence="16 17" key="1">
    <citation type="submission" date="2019-06" db="EMBL/GenBank/DDBJ databases">
        <authorList>
            <person name="Rodrigo-Torres L."/>
            <person name="Arahal R. D."/>
            <person name="Lucena T."/>
        </authorList>
    </citation>
    <scope>NUCLEOTIDE SEQUENCE [LARGE SCALE GENOMIC DNA]</scope>
    <source>
        <strain evidence="16 17">SW08-7</strain>
    </source>
</reference>
<dbReference type="SMART" id="SM00448">
    <property type="entry name" value="REC"/>
    <property type="match status" value="1"/>
</dbReference>
<dbReference type="InterPro" id="IPR004358">
    <property type="entry name" value="Sig_transdc_His_kin-like_C"/>
</dbReference>
<evidence type="ECO:0000313" key="18">
    <source>
        <dbReference type="Proteomes" id="UP001055303"/>
    </source>
</evidence>
<evidence type="ECO:0000313" key="17">
    <source>
        <dbReference type="Proteomes" id="UP000401717"/>
    </source>
</evidence>
<evidence type="ECO:0000256" key="4">
    <source>
        <dbReference type="ARBA" id="ARBA00022679"/>
    </source>
</evidence>
<sequence length="1364" mass="146816">MPEPDPAACAADPKRLAALAAYDILDTPAETGFDDVAQLAALVCAAPVALVSLIGPDRLWFKAAVGFAASAVPLGVAICTHAVAAADLLVIPDLAADPRTRDNPYVTGAPGFRFYAGAPLRSPDGHALGSLCVLDTEPRPDGLAGPQADALRRLARQVMSLLELRAALRQREAVLVERQEAARRPAILSETQRAVAAAGADRERMLAALVSGAMRAVPRAEGGAVELGEGETLVYRAAQGALAPHEGLRVPLHGSLSGSCLISGEPVVLADTREDPRVNQALSAIIGQRACILVPVTREGRVFGVLRLQSARAHAFTPADLESARLFAGALSAGLAEAGEAAARAAAREGESRYRAVFDSPSDVAIAVTDTAGRVTDWNAGAERLTGWPAETMQGQSLARIFTDEDRRAGRAETEMRAALEEGRAENEGWRLRADGSRFWANGELRPLRDAQGAHRGFVKVVRDRSAEHRASLALGEAEAALRRAQEAGGVGVFSVDLADDMVQATPELCRLYGLPERARFPAAEIEALVLTEDAGIRSGAASRRTGAVARDVEYRIRRADTGELRWIARRADFEQDAEGRRIRFVGVVRDVTEKRLADEALRRTQDRYRMLFEAIEVGFCIVEMKFEGARPVDYRIAEANPAFARQTGADVVGRWVSEFAPDLERHWFDTYGRVALTGEPAHFENYAAVFGRWFDVRALRVGEPEARRVAIFFSDITARRTAEERALANERELRLIADALPVFIAFVDAGGTCRFANLACRDWLVLAPEAAVGRALSDLDGPVPRDELLAQAARALAGEPAVFEAEWPHPGGAGRVAEIRLLPRRDAGGRVDGFHLFAQDVTAHKRIEAELERQVAARTAERDTVWRASSDLLCVASLDGHFLSLNPAWPATLGWSEAEMKARPFLAFVHPDDAEATLKAAGGLARGEAQLTFENRYRHRDGSYRWLSWNAVPREGLIYASVRDITAIKAQGEALAQAEEALRQAQKMEAVGQLTGGLAHDFNNLLTGITGSLELMSARIAQGRYGDVDRYVAAAQGAAKRAAALTHRLLAFSRRQTLDPKPTDVNRLVRGMEDLVRRTVGPAVAVEVVEAGGLWPTLVDPHQLENALLNLCINARDAMPDGGHLTVETANRWLDPRGARERDLEPGQYVSLCVSDTGTGMSPDVMAKAFDPFFTTKPMGQGTGLGLSMIYGFVRQSGGQVRIYSELGQGTTMCLYLPRHRGAAEAPEDAPDPGAAPRARVGETVLIVDDEPTVRMLVTEVLEDLGYAAIEAADGASGLKVLQSDVRVDLLITDVGLPGGMNGRQMADAGRVSRPGLKVLFITGYAENAALGGGRLEPGMHVLTKPFSVDLLAARIRALIAGG</sequence>
<dbReference type="CDD" id="cd00130">
    <property type="entry name" value="PAS"/>
    <property type="match status" value="4"/>
</dbReference>
<dbReference type="Gene3D" id="2.10.70.100">
    <property type="match status" value="1"/>
</dbReference>
<evidence type="ECO:0000256" key="6">
    <source>
        <dbReference type="ARBA" id="ARBA00022777"/>
    </source>
</evidence>
<keyword evidence="10" id="KW-0472">Membrane</keyword>
<dbReference type="Pfam" id="PF01590">
    <property type="entry name" value="GAF"/>
    <property type="match status" value="1"/>
</dbReference>
<dbReference type="PROSITE" id="PS50112">
    <property type="entry name" value="PAS"/>
    <property type="match status" value="3"/>
</dbReference>
<keyword evidence="3 9" id="KW-0597">Phosphoprotein</keyword>
<feature type="domain" description="PAC" evidence="14">
    <location>
        <begin position="551"/>
        <end position="604"/>
    </location>
</feature>
<feature type="domain" description="Histidine kinase" evidence="11">
    <location>
        <begin position="998"/>
        <end position="1222"/>
    </location>
</feature>
<dbReference type="Pfam" id="PF13185">
    <property type="entry name" value="GAF_2"/>
    <property type="match status" value="1"/>
</dbReference>
<evidence type="ECO:0000313" key="16">
    <source>
        <dbReference type="EMBL" id="VUF15658.1"/>
    </source>
</evidence>
<feature type="transmembrane region" description="Helical" evidence="10">
    <location>
        <begin position="67"/>
        <end position="91"/>
    </location>
</feature>
<dbReference type="InterPro" id="IPR001789">
    <property type="entry name" value="Sig_transdc_resp-reg_receiver"/>
</dbReference>
<dbReference type="GO" id="GO:0005524">
    <property type="term" value="F:ATP binding"/>
    <property type="evidence" value="ECO:0007669"/>
    <property type="project" value="UniProtKB-KW"/>
</dbReference>
<dbReference type="SMART" id="SM00086">
    <property type="entry name" value="PAC"/>
    <property type="match status" value="4"/>
</dbReference>
<evidence type="ECO:0000256" key="8">
    <source>
        <dbReference type="ARBA" id="ARBA00023012"/>
    </source>
</evidence>
<dbReference type="InterPro" id="IPR000014">
    <property type="entry name" value="PAS"/>
</dbReference>
<dbReference type="InterPro" id="IPR036097">
    <property type="entry name" value="HisK_dim/P_sf"/>
</dbReference>